<dbReference type="Pfam" id="PF20430">
    <property type="entry name" value="Eplus_motif"/>
    <property type="match status" value="1"/>
</dbReference>
<dbReference type="InterPro" id="IPR032867">
    <property type="entry name" value="DYW_dom"/>
</dbReference>
<dbReference type="InterPro" id="IPR002885">
    <property type="entry name" value="PPR_rpt"/>
</dbReference>
<evidence type="ECO:0000259" key="3">
    <source>
        <dbReference type="Pfam" id="PF14432"/>
    </source>
</evidence>
<evidence type="ECO:0000256" key="2">
    <source>
        <dbReference type="PROSITE-ProRule" id="PRU00708"/>
    </source>
</evidence>
<comment type="caution">
    <text evidence="4">The sequence shown here is derived from an EMBL/GenBank/DDBJ whole genome shotgun (WGS) entry which is preliminary data.</text>
</comment>
<dbReference type="InterPro" id="IPR011990">
    <property type="entry name" value="TPR-like_helical_dom_sf"/>
</dbReference>
<feature type="repeat" description="PPR" evidence="2">
    <location>
        <begin position="360"/>
        <end position="395"/>
    </location>
</feature>
<gene>
    <name evidence="4" type="ORF">ZOSMA_342G00040</name>
</gene>
<dbReference type="InterPro" id="IPR046960">
    <property type="entry name" value="PPR_At4g14850-like_plant"/>
</dbReference>
<evidence type="ECO:0000256" key="1">
    <source>
        <dbReference type="ARBA" id="ARBA00022737"/>
    </source>
</evidence>
<evidence type="ECO:0000313" key="4">
    <source>
        <dbReference type="EMBL" id="KMZ64930.1"/>
    </source>
</evidence>
<reference evidence="5" key="1">
    <citation type="journal article" date="2016" name="Nature">
        <title>The genome of the seagrass Zostera marina reveals angiosperm adaptation to the sea.</title>
        <authorList>
            <person name="Olsen J.L."/>
            <person name="Rouze P."/>
            <person name="Verhelst B."/>
            <person name="Lin Y.-C."/>
            <person name="Bayer T."/>
            <person name="Collen J."/>
            <person name="Dattolo E."/>
            <person name="De Paoli E."/>
            <person name="Dittami S."/>
            <person name="Maumus F."/>
            <person name="Michel G."/>
            <person name="Kersting A."/>
            <person name="Lauritano C."/>
            <person name="Lohaus R."/>
            <person name="Toepel M."/>
            <person name="Tonon T."/>
            <person name="Vanneste K."/>
            <person name="Amirebrahimi M."/>
            <person name="Brakel J."/>
            <person name="Bostroem C."/>
            <person name="Chovatia M."/>
            <person name="Grimwood J."/>
            <person name="Jenkins J.W."/>
            <person name="Jueterbock A."/>
            <person name="Mraz A."/>
            <person name="Stam W.T."/>
            <person name="Tice H."/>
            <person name="Bornberg-Bauer E."/>
            <person name="Green P.J."/>
            <person name="Pearson G.A."/>
            <person name="Procaccini G."/>
            <person name="Duarte C.M."/>
            <person name="Schmutz J."/>
            <person name="Reusch T.B.H."/>
            <person name="Van de Peer Y."/>
        </authorList>
    </citation>
    <scope>NUCLEOTIDE SEQUENCE [LARGE SCALE GENOMIC DNA]</scope>
    <source>
        <strain evidence="5">cv. Finnish</strain>
    </source>
</reference>
<organism evidence="4 5">
    <name type="scientific">Zostera marina</name>
    <name type="common">Eelgrass</name>
    <dbReference type="NCBI Taxonomy" id="29655"/>
    <lineage>
        <taxon>Eukaryota</taxon>
        <taxon>Viridiplantae</taxon>
        <taxon>Streptophyta</taxon>
        <taxon>Embryophyta</taxon>
        <taxon>Tracheophyta</taxon>
        <taxon>Spermatophyta</taxon>
        <taxon>Magnoliopsida</taxon>
        <taxon>Liliopsida</taxon>
        <taxon>Zosteraceae</taxon>
        <taxon>Zostera</taxon>
    </lineage>
</organism>
<dbReference type="PANTHER" id="PTHR47926:SF436">
    <property type="entry name" value="PENTATRICOPEPTIDE REPEAT-CONTAINING PROTEIN ELI1, CHLOROPLASTIC-LIKE ISOFORM X2"/>
    <property type="match status" value="1"/>
</dbReference>
<feature type="repeat" description="PPR" evidence="2">
    <location>
        <begin position="325"/>
        <end position="359"/>
    </location>
</feature>
<dbReference type="GO" id="GO:0009451">
    <property type="term" value="P:RNA modification"/>
    <property type="evidence" value="ECO:0000318"/>
    <property type="project" value="GO_Central"/>
</dbReference>
<keyword evidence="5" id="KW-1185">Reference proteome</keyword>
<dbReference type="GO" id="GO:0003723">
    <property type="term" value="F:RNA binding"/>
    <property type="evidence" value="ECO:0007669"/>
    <property type="project" value="InterPro"/>
</dbReference>
<dbReference type="Pfam" id="PF13041">
    <property type="entry name" value="PPR_2"/>
    <property type="match status" value="1"/>
</dbReference>
<dbReference type="Pfam" id="PF20431">
    <property type="entry name" value="E_motif"/>
    <property type="match status" value="1"/>
</dbReference>
<dbReference type="Pfam" id="PF01535">
    <property type="entry name" value="PPR"/>
    <property type="match status" value="2"/>
</dbReference>
<dbReference type="AlphaFoldDB" id="A0A0K9P9R9"/>
<protein>
    <submittedName>
        <fullName evidence="4">Pentatricopeptide repeat-containing protein</fullName>
    </submittedName>
</protein>
<name>A0A0K9P9R9_ZOSMR</name>
<dbReference type="OMA" id="GRINMAY"/>
<dbReference type="PROSITE" id="PS51375">
    <property type="entry name" value="PPR"/>
    <property type="match status" value="2"/>
</dbReference>
<dbReference type="InterPro" id="IPR046849">
    <property type="entry name" value="E2_motif"/>
</dbReference>
<accession>A0A0K9P9R9</accession>
<dbReference type="NCBIfam" id="TIGR00756">
    <property type="entry name" value="PPR"/>
    <property type="match status" value="2"/>
</dbReference>
<dbReference type="InterPro" id="IPR046848">
    <property type="entry name" value="E_motif"/>
</dbReference>
<dbReference type="Pfam" id="PF14432">
    <property type="entry name" value="DYW_deaminase"/>
    <property type="match status" value="1"/>
</dbReference>
<proteinExistence type="predicted"/>
<feature type="domain" description="DYW" evidence="3">
    <location>
        <begin position="547"/>
        <end position="631"/>
    </location>
</feature>
<dbReference type="PANTHER" id="PTHR47926">
    <property type="entry name" value="PENTATRICOPEPTIDE REPEAT-CONTAINING PROTEIN"/>
    <property type="match status" value="1"/>
</dbReference>
<dbReference type="EMBL" id="LFYR01001082">
    <property type="protein sequence ID" value="KMZ64930.1"/>
    <property type="molecule type" value="Genomic_DNA"/>
</dbReference>
<dbReference type="FunFam" id="1.25.40.10:FF:000184">
    <property type="entry name" value="Pentatricopeptide repeat-containing protein, chloroplastic"/>
    <property type="match status" value="1"/>
</dbReference>
<sequence length="631" mass="70764">MIGSYSGKLLSALLRSCVRRPWPLIHGQILHANFLKVGFFPSHPSVSNALFHMYAAVGLPSEALLAFRHHVTSPTTLDFTALLSAYLRSSLPYETLRIFFFSHSNNSCPLPDGVTMTVVFTAAAKLTDLTSGILAHLIVVKRGVVLGVVARNSAMDMYVKCAAMVDARKMFDEIEESERSVVSWSVLLWGVLKWDGLICGKEVFDKMAMKNQVAWSLMASAYIENGLPKKAMEILTEMAGVSDDNLNHISVCSLLSACALVGDVTVVRWVHAYVVKVRMLVLNQEHDDWDNDASIMVGSSLIDVYAKCGRIEIARRLFEKMAVKNIVTWNTMLSGLALHGLVNETERLFSQMITNQIVPDDISFVGLLSAYSRSGHMKSDWKCFHKLMTDHGVTPKMEHYACIVDGLGRAGRLVEAEALVKEMPFRPNEVILGSLISSCCLYGKVEMGRRMMEELLHLDPHNTEYHILMSNMYASSGNQCKANNLRQGLKNRGFRKVPGVSYISIDRCIHRFSAGDKSHPQTPEVYAMLDEMIFRLSSATGYPTSPTTRDAEEEEREEALFSHSERLALAFGLISTKPGTPLHIFKNIRICRNCHAVIKLVSDLYQREITVRDRNRFHCFKLGFCSCLDYW</sequence>
<dbReference type="Gene3D" id="1.25.40.10">
    <property type="entry name" value="Tetratricopeptide repeat domain"/>
    <property type="match status" value="2"/>
</dbReference>
<evidence type="ECO:0000313" key="5">
    <source>
        <dbReference type="Proteomes" id="UP000036987"/>
    </source>
</evidence>
<dbReference type="GO" id="GO:0008270">
    <property type="term" value="F:zinc ion binding"/>
    <property type="evidence" value="ECO:0007669"/>
    <property type="project" value="InterPro"/>
</dbReference>
<keyword evidence="1" id="KW-0677">Repeat</keyword>
<dbReference type="OrthoDB" id="1688675at2759"/>
<dbReference type="Proteomes" id="UP000036987">
    <property type="component" value="Unassembled WGS sequence"/>
</dbReference>